<evidence type="ECO:0000313" key="3">
    <source>
        <dbReference type="Proteomes" id="UP000320876"/>
    </source>
</evidence>
<accession>A0A542DC89</accession>
<dbReference type="EMBL" id="VFML01000001">
    <property type="protein sequence ID" value="TQJ00673.1"/>
    <property type="molecule type" value="Genomic_DNA"/>
</dbReference>
<protein>
    <recommendedName>
        <fullName evidence="4">Peptidase inhibitor family I36</fullName>
    </recommendedName>
</protein>
<keyword evidence="1" id="KW-0732">Signal</keyword>
<evidence type="ECO:0000313" key="2">
    <source>
        <dbReference type="EMBL" id="TQJ00673.1"/>
    </source>
</evidence>
<feature type="chain" id="PRO_5022210672" description="Peptidase inhibitor family I36" evidence="1">
    <location>
        <begin position="28"/>
        <end position="171"/>
    </location>
</feature>
<keyword evidence="3" id="KW-1185">Reference proteome</keyword>
<sequence>MRKLRWSHTVVATAAISFLWIGGTAQAAACAELGPDGYQTLKLGMTTQQAKATGEIVPYRGPDPGAGINPECGFYDLTDRPGRPGGLTVLVSPKLGVSYIEGYPGVRTPQGIGIGSTEEALRTAYPDWNPAEPGGQFVPVPENPNAFYEFNAGNGEVDHLGLRSVGQECIE</sequence>
<comment type="caution">
    <text evidence="2">The sequence shown here is derived from an EMBL/GenBank/DDBJ whole genome shotgun (WGS) entry which is preliminary data.</text>
</comment>
<evidence type="ECO:0000256" key="1">
    <source>
        <dbReference type="SAM" id="SignalP"/>
    </source>
</evidence>
<evidence type="ECO:0008006" key="4">
    <source>
        <dbReference type="Google" id="ProtNLM"/>
    </source>
</evidence>
<dbReference type="AlphaFoldDB" id="A0A542DC89"/>
<feature type="signal peptide" evidence="1">
    <location>
        <begin position="1"/>
        <end position="27"/>
    </location>
</feature>
<reference evidence="2 3" key="1">
    <citation type="submission" date="2019-06" db="EMBL/GenBank/DDBJ databases">
        <title>Sequencing the genomes of 1000 actinobacteria strains.</title>
        <authorList>
            <person name="Klenk H.-P."/>
        </authorList>
    </citation>
    <scope>NUCLEOTIDE SEQUENCE [LARGE SCALE GENOMIC DNA]</scope>
    <source>
        <strain evidence="2 3">DSM 45679</strain>
    </source>
</reference>
<name>A0A542DC89_AMYCI</name>
<proteinExistence type="predicted"/>
<gene>
    <name evidence="2" type="ORF">FB471_0317</name>
</gene>
<organism evidence="2 3">
    <name type="scientific">Amycolatopsis cihanbeyliensis</name>
    <dbReference type="NCBI Taxonomy" id="1128664"/>
    <lineage>
        <taxon>Bacteria</taxon>
        <taxon>Bacillati</taxon>
        <taxon>Actinomycetota</taxon>
        <taxon>Actinomycetes</taxon>
        <taxon>Pseudonocardiales</taxon>
        <taxon>Pseudonocardiaceae</taxon>
        <taxon>Amycolatopsis</taxon>
    </lineage>
</organism>
<dbReference type="Proteomes" id="UP000320876">
    <property type="component" value="Unassembled WGS sequence"/>
</dbReference>